<gene>
    <name evidence="5" type="ORF">V5E97_25240</name>
</gene>
<dbReference type="AlphaFoldDB" id="A0AAU7C945"/>
<sequence length="108" mass="12216">MARKRQTVGRVQGGLRVVVLSVEALAARVHMSPRNFARVFPDEVGQTPARFVERVRIEAARRLLEESEAGLDRVARNCGFGGADSMRRSFLRVTPSEYRSRFLSELVR</sequence>
<dbReference type="PANTHER" id="PTHR46796:SF6">
    <property type="entry name" value="ARAC SUBFAMILY"/>
    <property type="match status" value="1"/>
</dbReference>
<dbReference type="PROSITE" id="PS01124">
    <property type="entry name" value="HTH_ARAC_FAMILY_2"/>
    <property type="match status" value="1"/>
</dbReference>
<dbReference type="InterPro" id="IPR018060">
    <property type="entry name" value="HTH_AraC"/>
</dbReference>
<keyword evidence="3" id="KW-0804">Transcription</keyword>
<dbReference type="InterPro" id="IPR009057">
    <property type="entry name" value="Homeodomain-like_sf"/>
</dbReference>
<feature type="domain" description="HTH araC/xylS-type" evidence="4">
    <location>
        <begin position="5"/>
        <end position="101"/>
    </location>
</feature>
<dbReference type="Gene3D" id="1.10.10.60">
    <property type="entry name" value="Homeodomain-like"/>
    <property type="match status" value="1"/>
</dbReference>
<evidence type="ECO:0000256" key="3">
    <source>
        <dbReference type="ARBA" id="ARBA00023163"/>
    </source>
</evidence>
<proteinExistence type="predicted"/>
<evidence type="ECO:0000313" key="5">
    <source>
        <dbReference type="EMBL" id="XBH01640.1"/>
    </source>
</evidence>
<dbReference type="GO" id="GO:0043565">
    <property type="term" value="F:sequence-specific DNA binding"/>
    <property type="evidence" value="ECO:0007669"/>
    <property type="project" value="InterPro"/>
</dbReference>
<keyword evidence="1" id="KW-0805">Transcription regulation</keyword>
<evidence type="ECO:0000256" key="2">
    <source>
        <dbReference type="ARBA" id="ARBA00023125"/>
    </source>
</evidence>
<dbReference type="Pfam" id="PF12833">
    <property type="entry name" value="HTH_18"/>
    <property type="match status" value="1"/>
</dbReference>
<dbReference type="InterPro" id="IPR050204">
    <property type="entry name" value="AraC_XylS_family_regulators"/>
</dbReference>
<dbReference type="EMBL" id="CP155447">
    <property type="protein sequence ID" value="XBH01640.1"/>
    <property type="molecule type" value="Genomic_DNA"/>
</dbReference>
<keyword evidence="2" id="KW-0238">DNA-binding</keyword>
<dbReference type="SUPFAM" id="SSF46689">
    <property type="entry name" value="Homeodomain-like"/>
    <property type="match status" value="2"/>
</dbReference>
<reference evidence="5" key="1">
    <citation type="submission" date="2024-05" db="EMBL/GenBank/DDBJ databases">
        <title>Planctomycetes of the genus Singulisphaera possess chitinolytic capabilities.</title>
        <authorList>
            <person name="Ivanova A."/>
        </authorList>
    </citation>
    <scope>NUCLEOTIDE SEQUENCE</scope>
    <source>
        <strain evidence="5">Ch08T</strain>
    </source>
</reference>
<protein>
    <submittedName>
        <fullName evidence="5">Helix-turn-helix domain-containing protein</fullName>
    </submittedName>
</protein>
<dbReference type="SMART" id="SM00342">
    <property type="entry name" value="HTH_ARAC"/>
    <property type="match status" value="1"/>
</dbReference>
<organism evidence="5">
    <name type="scientific">Singulisphaera sp. Ch08</name>
    <dbReference type="NCBI Taxonomy" id="3120278"/>
    <lineage>
        <taxon>Bacteria</taxon>
        <taxon>Pseudomonadati</taxon>
        <taxon>Planctomycetota</taxon>
        <taxon>Planctomycetia</taxon>
        <taxon>Isosphaerales</taxon>
        <taxon>Isosphaeraceae</taxon>
        <taxon>Singulisphaera</taxon>
    </lineage>
</organism>
<evidence type="ECO:0000256" key="1">
    <source>
        <dbReference type="ARBA" id="ARBA00023015"/>
    </source>
</evidence>
<name>A0AAU7C945_9BACT</name>
<dbReference type="RefSeq" id="WP_406694384.1">
    <property type="nucleotide sequence ID" value="NZ_CP155447.1"/>
</dbReference>
<dbReference type="GO" id="GO:0003700">
    <property type="term" value="F:DNA-binding transcription factor activity"/>
    <property type="evidence" value="ECO:0007669"/>
    <property type="project" value="InterPro"/>
</dbReference>
<evidence type="ECO:0000259" key="4">
    <source>
        <dbReference type="PROSITE" id="PS01124"/>
    </source>
</evidence>
<dbReference type="PANTHER" id="PTHR46796">
    <property type="entry name" value="HTH-TYPE TRANSCRIPTIONAL ACTIVATOR RHAS-RELATED"/>
    <property type="match status" value="1"/>
</dbReference>
<accession>A0AAU7C945</accession>